<protein>
    <submittedName>
        <fullName evidence="1">Uncharacterized protein</fullName>
    </submittedName>
</protein>
<dbReference type="EMBL" id="ML975310">
    <property type="protein sequence ID" value="KAF1833918.1"/>
    <property type="molecule type" value="Genomic_DNA"/>
</dbReference>
<reference evidence="1" key="1">
    <citation type="submission" date="2020-01" db="EMBL/GenBank/DDBJ databases">
        <authorList>
            <consortium name="DOE Joint Genome Institute"/>
            <person name="Haridas S."/>
            <person name="Albert R."/>
            <person name="Binder M."/>
            <person name="Bloem J."/>
            <person name="Labutti K."/>
            <person name="Salamov A."/>
            <person name="Andreopoulos B."/>
            <person name="Baker S.E."/>
            <person name="Barry K."/>
            <person name="Bills G."/>
            <person name="Bluhm B.H."/>
            <person name="Cannon C."/>
            <person name="Castanera R."/>
            <person name="Culley D.E."/>
            <person name="Daum C."/>
            <person name="Ezra D."/>
            <person name="Gonzalez J.B."/>
            <person name="Henrissat B."/>
            <person name="Kuo A."/>
            <person name="Liang C."/>
            <person name="Lipzen A."/>
            <person name="Lutzoni F."/>
            <person name="Magnuson J."/>
            <person name="Mondo S."/>
            <person name="Nolan M."/>
            <person name="Ohm R."/>
            <person name="Pangilinan J."/>
            <person name="Park H.-J."/>
            <person name="Ramirez L."/>
            <person name="Alfaro M."/>
            <person name="Sun H."/>
            <person name="Tritt A."/>
            <person name="Yoshinaga Y."/>
            <person name="Zwiers L.-H."/>
            <person name="Turgeon B.G."/>
            <person name="Goodwin S.B."/>
            <person name="Spatafora J.W."/>
            <person name="Crous P.W."/>
            <person name="Grigoriev I.V."/>
        </authorList>
    </citation>
    <scope>NUCLEOTIDE SEQUENCE</scope>
    <source>
        <strain evidence="1">P77</strain>
    </source>
</reference>
<organism evidence="1 2">
    <name type="scientific">Decorospora gaudefroyi</name>
    <dbReference type="NCBI Taxonomy" id="184978"/>
    <lineage>
        <taxon>Eukaryota</taxon>
        <taxon>Fungi</taxon>
        <taxon>Dikarya</taxon>
        <taxon>Ascomycota</taxon>
        <taxon>Pezizomycotina</taxon>
        <taxon>Dothideomycetes</taxon>
        <taxon>Pleosporomycetidae</taxon>
        <taxon>Pleosporales</taxon>
        <taxon>Pleosporineae</taxon>
        <taxon>Pleosporaceae</taxon>
        <taxon>Decorospora</taxon>
    </lineage>
</organism>
<dbReference type="AlphaFoldDB" id="A0A6A5K9A4"/>
<gene>
    <name evidence="1" type="ORF">BDW02DRAFT_569557</name>
</gene>
<proteinExistence type="predicted"/>
<dbReference type="Proteomes" id="UP000800040">
    <property type="component" value="Unassembled WGS sequence"/>
</dbReference>
<evidence type="ECO:0000313" key="1">
    <source>
        <dbReference type="EMBL" id="KAF1833918.1"/>
    </source>
</evidence>
<keyword evidence="2" id="KW-1185">Reference proteome</keyword>
<name>A0A6A5K9A4_9PLEO</name>
<sequence>MLQIRPAFRRLEPSLSAVQSSCSLTLGVPTDRMILRALLAGTNDAQSAHEIAPLMKFSLSATRYQAHGWRLHALPRCHRPFNTKFRSFVLRSQRPTTSQIPKLFAETVHGVGTTIPT</sequence>
<accession>A0A6A5K9A4</accession>
<evidence type="ECO:0000313" key="2">
    <source>
        <dbReference type="Proteomes" id="UP000800040"/>
    </source>
</evidence>